<organism evidence="1 2">
    <name type="scientific">Vagococcus elongatus</name>
    <dbReference type="NCBI Taxonomy" id="180344"/>
    <lineage>
        <taxon>Bacteria</taxon>
        <taxon>Bacillati</taxon>
        <taxon>Bacillota</taxon>
        <taxon>Bacilli</taxon>
        <taxon>Lactobacillales</taxon>
        <taxon>Enterococcaceae</taxon>
        <taxon>Vagococcus</taxon>
    </lineage>
</organism>
<proteinExistence type="predicted"/>
<gene>
    <name evidence="1" type="ORF">CBF29_03880</name>
</gene>
<accession>A0A430B113</accession>
<name>A0A430B113_9ENTE</name>
<keyword evidence="2" id="KW-1185">Reference proteome</keyword>
<reference evidence="1 2" key="1">
    <citation type="submission" date="2017-05" db="EMBL/GenBank/DDBJ databases">
        <title>Vagococcus spp. assemblies.</title>
        <authorList>
            <person name="Gulvik C.A."/>
        </authorList>
    </citation>
    <scope>NUCLEOTIDE SEQUENCE [LARGE SCALE GENOMIC DNA]</scope>
    <source>
        <strain evidence="1 2">CCUG 51432</strain>
    </source>
</reference>
<dbReference type="AlphaFoldDB" id="A0A430B113"/>
<evidence type="ECO:0000313" key="2">
    <source>
        <dbReference type="Proteomes" id="UP000287605"/>
    </source>
</evidence>
<dbReference type="EMBL" id="NGKA01000004">
    <property type="protein sequence ID" value="RSU14033.1"/>
    <property type="molecule type" value="Genomic_DNA"/>
</dbReference>
<dbReference type="Proteomes" id="UP000287605">
    <property type="component" value="Unassembled WGS sequence"/>
</dbReference>
<sequence>MYLFIFQLIHRQYLHQQAMVIEAQKFYQLKILKEMSIQWIEAGEMSGEGTIKFNKGKVTYKVEPHQIKLVATLNSKESKTMIHKKD</sequence>
<comment type="caution">
    <text evidence="1">The sequence shown here is derived from an EMBL/GenBank/DDBJ whole genome shotgun (WGS) entry which is preliminary data.</text>
</comment>
<protein>
    <submittedName>
        <fullName evidence="1">Uncharacterized protein</fullName>
    </submittedName>
</protein>
<evidence type="ECO:0000313" key="1">
    <source>
        <dbReference type="EMBL" id="RSU14033.1"/>
    </source>
</evidence>